<dbReference type="Proteomes" id="UP000663880">
    <property type="component" value="Unassembled WGS sequence"/>
</dbReference>
<evidence type="ECO:0000313" key="2">
    <source>
        <dbReference type="Proteomes" id="UP000663880"/>
    </source>
</evidence>
<proteinExistence type="predicted"/>
<sequence>MAARCSAQAAARRPHASPRARAAFRLAASLRNLRHIPFIAARDSIAAQRTATPSLPTAVWEFNINKNYASRSDSVTHESLRLGSRGAHNSTADQSDINSCDSNSLLCSASNCGALRCAALCRGCIPPALGEMSPNSIPKYLKRPLWRERKCLGCGAAARDRGTAARAPVARRPPRAPRIPLRLPPNLFSRDTALLTADCRLLASDCF</sequence>
<protein>
    <submittedName>
        <fullName evidence="1">Uncharacterized protein</fullName>
    </submittedName>
</protein>
<reference evidence="1" key="1">
    <citation type="submission" date="2021-02" db="EMBL/GenBank/DDBJ databases">
        <authorList>
            <person name="Steward A R."/>
        </authorList>
    </citation>
    <scope>NUCLEOTIDE SEQUENCE</scope>
</reference>
<keyword evidence="2" id="KW-1185">Reference proteome</keyword>
<dbReference type="AlphaFoldDB" id="A0A821WGR4"/>
<comment type="caution">
    <text evidence="1">The sequence shown here is derived from an EMBL/GenBank/DDBJ whole genome shotgun (WGS) entry which is preliminary data.</text>
</comment>
<accession>A0A821WGR4</accession>
<evidence type="ECO:0000313" key="1">
    <source>
        <dbReference type="EMBL" id="CAF4925039.1"/>
    </source>
</evidence>
<name>A0A821WGR4_9NEOP</name>
<organism evidence="1 2">
    <name type="scientific">Pieris macdunnoughi</name>
    <dbReference type="NCBI Taxonomy" id="345717"/>
    <lineage>
        <taxon>Eukaryota</taxon>
        <taxon>Metazoa</taxon>
        <taxon>Ecdysozoa</taxon>
        <taxon>Arthropoda</taxon>
        <taxon>Hexapoda</taxon>
        <taxon>Insecta</taxon>
        <taxon>Pterygota</taxon>
        <taxon>Neoptera</taxon>
        <taxon>Endopterygota</taxon>
        <taxon>Lepidoptera</taxon>
        <taxon>Glossata</taxon>
        <taxon>Ditrysia</taxon>
        <taxon>Papilionoidea</taxon>
        <taxon>Pieridae</taxon>
        <taxon>Pierinae</taxon>
        <taxon>Pieris</taxon>
    </lineage>
</organism>
<dbReference type="EMBL" id="CAJOBZ010000061">
    <property type="protein sequence ID" value="CAF4925039.1"/>
    <property type="molecule type" value="Genomic_DNA"/>
</dbReference>
<dbReference type="OrthoDB" id="7485328at2759"/>
<gene>
    <name evidence="1" type="ORF">PMACD_LOCUS13377</name>
</gene>